<dbReference type="InterPro" id="IPR006942">
    <property type="entry name" value="TH1"/>
</dbReference>
<dbReference type="GO" id="GO:0005634">
    <property type="term" value="C:nucleus"/>
    <property type="evidence" value="ECO:0007669"/>
    <property type="project" value="InterPro"/>
</dbReference>
<gene>
    <name evidence="1" type="ORF">GDO81_013412</name>
</gene>
<protein>
    <submittedName>
        <fullName evidence="1">Uncharacterized protein</fullName>
    </submittedName>
</protein>
<sequence>MEPDYFTGSSSVPAISSGTIIGDWEERGADEEYAEAEDDAEVQQECLQKLSSRDYIMEPAIFNTLKRWRLLSYILTIQLHPIFL</sequence>
<organism evidence="1 2">
    <name type="scientific">Engystomops pustulosus</name>
    <name type="common">Tungara frog</name>
    <name type="synonym">Physalaemus pustulosus</name>
    <dbReference type="NCBI Taxonomy" id="76066"/>
    <lineage>
        <taxon>Eukaryota</taxon>
        <taxon>Metazoa</taxon>
        <taxon>Chordata</taxon>
        <taxon>Craniata</taxon>
        <taxon>Vertebrata</taxon>
        <taxon>Euteleostomi</taxon>
        <taxon>Amphibia</taxon>
        <taxon>Batrachia</taxon>
        <taxon>Anura</taxon>
        <taxon>Neobatrachia</taxon>
        <taxon>Hyloidea</taxon>
        <taxon>Leptodactylidae</taxon>
        <taxon>Leiuperinae</taxon>
        <taxon>Engystomops</taxon>
    </lineage>
</organism>
<reference evidence="1" key="1">
    <citation type="thesis" date="2020" institute="ProQuest LLC" country="789 East Eisenhower Parkway, Ann Arbor, MI, USA">
        <title>Comparative Genomics and Chromosome Evolution.</title>
        <authorList>
            <person name="Mudd A.B."/>
        </authorList>
    </citation>
    <scope>NUCLEOTIDE SEQUENCE</scope>
    <source>
        <strain evidence="1">237g6f4</strain>
        <tissue evidence="1">Blood</tissue>
    </source>
</reference>
<evidence type="ECO:0000313" key="1">
    <source>
        <dbReference type="EMBL" id="KAG8566902.1"/>
    </source>
</evidence>
<proteinExistence type="predicted"/>
<evidence type="ECO:0000313" key="2">
    <source>
        <dbReference type="Proteomes" id="UP000824782"/>
    </source>
</evidence>
<dbReference type="AlphaFoldDB" id="A0AAV7B0H2"/>
<comment type="caution">
    <text evidence="1">The sequence shown here is derived from an EMBL/GenBank/DDBJ whole genome shotgun (WGS) entry which is preliminary data.</text>
</comment>
<accession>A0AAV7B0H2</accession>
<dbReference type="EMBL" id="WNYA01000006">
    <property type="protein sequence ID" value="KAG8566902.1"/>
    <property type="molecule type" value="Genomic_DNA"/>
</dbReference>
<name>A0AAV7B0H2_ENGPU</name>
<keyword evidence="2" id="KW-1185">Reference proteome</keyword>
<dbReference type="Pfam" id="PF04858">
    <property type="entry name" value="TH1"/>
    <property type="match status" value="1"/>
</dbReference>
<dbReference type="Proteomes" id="UP000824782">
    <property type="component" value="Unassembled WGS sequence"/>
</dbReference>
<dbReference type="GO" id="GO:0045892">
    <property type="term" value="P:negative regulation of DNA-templated transcription"/>
    <property type="evidence" value="ECO:0007669"/>
    <property type="project" value="InterPro"/>
</dbReference>